<proteinExistence type="predicted"/>
<dbReference type="EMBL" id="SMFL01000003">
    <property type="protein sequence ID" value="TDE16711.1"/>
    <property type="molecule type" value="Genomic_DNA"/>
</dbReference>
<dbReference type="CDD" id="cd06577">
    <property type="entry name" value="PASTA_pknB"/>
    <property type="match status" value="3"/>
</dbReference>
<evidence type="ECO:0000313" key="3">
    <source>
        <dbReference type="EMBL" id="TDE16711.1"/>
    </source>
</evidence>
<feature type="domain" description="PASTA" evidence="2">
    <location>
        <begin position="183"/>
        <end position="251"/>
    </location>
</feature>
<reference evidence="3 4" key="1">
    <citation type="submission" date="2019-03" db="EMBL/GenBank/DDBJ databases">
        <title>Dyadobacter AR-3-6 sp. nov., isolated from arctic soil.</title>
        <authorList>
            <person name="Chaudhary D.K."/>
        </authorList>
    </citation>
    <scope>NUCLEOTIDE SEQUENCE [LARGE SCALE GENOMIC DNA]</scope>
    <source>
        <strain evidence="3 4">AR-3-6</strain>
    </source>
</reference>
<keyword evidence="1" id="KW-1133">Transmembrane helix</keyword>
<dbReference type="SMART" id="SM00740">
    <property type="entry name" value="PASTA"/>
    <property type="match status" value="3"/>
</dbReference>
<evidence type="ECO:0000256" key="1">
    <source>
        <dbReference type="SAM" id="Phobius"/>
    </source>
</evidence>
<dbReference type="Gene3D" id="3.30.10.20">
    <property type="match status" value="3"/>
</dbReference>
<dbReference type="RefSeq" id="WP_131958243.1">
    <property type="nucleotide sequence ID" value="NZ_SMFL01000003.1"/>
</dbReference>
<keyword evidence="1" id="KW-0812">Transmembrane</keyword>
<dbReference type="InterPro" id="IPR005543">
    <property type="entry name" value="PASTA_dom"/>
</dbReference>
<keyword evidence="1" id="KW-0472">Membrane</keyword>
<name>A0A4R5DX19_9BACT</name>
<protein>
    <submittedName>
        <fullName evidence="3">PASTA domain-containing protein</fullName>
    </submittedName>
</protein>
<feature type="transmembrane region" description="Helical" evidence="1">
    <location>
        <begin position="12"/>
        <end position="35"/>
    </location>
</feature>
<gene>
    <name evidence="3" type="ORF">E0F88_10810</name>
</gene>
<organism evidence="3 4">
    <name type="scientific">Dyadobacter psychrotolerans</name>
    <dbReference type="NCBI Taxonomy" id="2541721"/>
    <lineage>
        <taxon>Bacteria</taxon>
        <taxon>Pseudomonadati</taxon>
        <taxon>Bacteroidota</taxon>
        <taxon>Cytophagia</taxon>
        <taxon>Cytophagales</taxon>
        <taxon>Spirosomataceae</taxon>
        <taxon>Dyadobacter</taxon>
    </lineage>
</organism>
<dbReference type="Pfam" id="PF03793">
    <property type="entry name" value="PASTA"/>
    <property type="match status" value="2"/>
</dbReference>
<dbReference type="Proteomes" id="UP000294850">
    <property type="component" value="Unassembled WGS sequence"/>
</dbReference>
<evidence type="ECO:0000313" key="4">
    <source>
        <dbReference type="Proteomes" id="UP000294850"/>
    </source>
</evidence>
<feature type="domain" description="PASTA" evidence="2">
    <location>
        <begin position="42"/>
        <end position="108"/>
    </location>
</feature>
<keyword evidence="4" id="KW-1185">Reference proteome</keyword>
<feature type="domain" description="PASTA" evidence="2">
    <location>
        <begin position="110"/>
        <end position="180"/>
    </location>
</feature>
<evidence type="ECO:0000259" key="2">
    <source>
        <dbReference type="PROSITE" id="PS51178"/>
    </source>
</evidence>
<comment type="caution">
    <text evidence="3">The sequence shown here is derived from an EMBL/GenBank/DDBJ whole genome shotgun (WGS) entry which is preliminary data.</text>
</comment>
<accession>A0A4R5DX19</accession>
<sequence>MAKISTQSRSDLFIHIGIICSLILVFFLGFFFIYLPFTTNHGEAITVPDLKKKSVEGLEDFLDSRDLRYEVSDCTYVANIPPLTILAQYPLPGAKVKEGRKIYVTVVSRTAPLIKMPKLTDMTHRSAQMLLKSVGLEEGNISYVPDMAQNAVLRQMYNGQVIQPGQPIPKGSKIDLELGEGLGTAQFEAPSVIDMPLEEAKIVLIGAGLKIGQVMTLPLEEGQAPGAVVKQNPEGGNNVRIGDVIDLWVTPPAAEPIENGNTQPEQI</sequence>
<dbReference type="AlphaFoldDB" id="A0A4R5DX19"/>
<dbReference type="PROSITE" id="PS51178">
    <property type="entry name" value="PASTA"/>
    <property type="match status" value="3"/>
</dbReference>
<dbReference type="OrthoDB" id="9803895at2"/>